<dbReference type="InterPro" id="IPR002173">
    <property type="entry name" value="Carboh/pur_kinase_PfkB_CS"/>
</dbReference>
<dbReference type="PANTHER" id="PTHR42909">
    <property type="entry name" value="ZGC:136858"/>
    <property type="match status" value="1"/>
</dbReference>
<name>E1R958_SEDSS</name>
<dbReference type="AlphaFoldDB" id="E1R958"/>
<dbReference type="GO" id="GO:0016798">
    <property type="term" value="F:hydrolase activity, acting on glycosyl bonds"/>
    <property type="evidence" value="ECO:0007669"/>
    <property type="project" value="TreeGrafter"/>
</dbReference>
<dbReference type="GO" id="GO:0016301">
    <property type="term" value="F:kinase activity"/>
    <property type="evidence" value="ECO:0007669"/>
    <property type="project" value="UniProtKB-KW"/>
</dbReference>
<dbReference type="InterPro" id="IPR029056">
    <property type="entry name" value="Ribokinase-like"/>
</dbReference>
<evidence type="ECO:0000256" key="2">
    <source>
        <dbReference type="ARBA" id="ARBA00022777"/>
    </source>
</evidence>
<evidence type="ECO:0000256" key="1">
    <source>
        <dbReference type="ARBA" id="ARBA00022679"/>
    </source>
</evidence>
<dbReference type="PANTHER" id="PTHR42909:SF4">
    <property type="entry name" value="CARBOHYDRATE KINASE, PFKB FAMILY"/>
    <property type="match status" value="1"/>
</dbReference>
<dbReference type="CDD" id="cd01941">
    <property type="entry name" value="YeiC_kinase_like"/>
    <property type="match status" value="1"/>
</dbReference>
<dbReference type="STRING" id="573413.Spirs_3942"/>
<sequence>MKENIIVAGGINIDIKGFPFAKAIPGDSNPGRVSNAAGGVGRNIAENLARLGTRVRLCGAVGEDTQGRFILESCEKSGIDTSLVIRSARQPSGCYLSILDEKGELVMAVADMSATESLTCEVSASWFRSIEEAALLIIDANLPTPLIKELVTRAEAAGVPVAADPVSVSKAIRLSPYLSKIRWLFPNRDEWQALFPGTPIGQREHGIPRCGCVVTLGSNGAALLPPPDLAIEPFPMGALPTVVHDVGGAGDAFAAGFCYALISEENSVGETEAGLRRALITGLAAASLTLESDLSVSPKMNVSSLKERIDETH</sequence>
<dbReference type="Proteomes" id="UP000002318">
    <property type="component" value="Chromosome"/>
</dbReference>
<dbReference type="Pfam" id="PF00294">
    <property type="entry name" value="PfkB"/>
    <property type="match status" value="1"/>
</dbReference>
<dbReference type="InterPro" id="IPR011611">
    <property type="entry name" value="PfkB_dom"/>
</dbReference>
<keyword evidence="5" id="KW-1185">Reference proteome</keyword>
<dbReference type="EMBL" id="CP002116">
    <property type="protein sequence ID" value="ADK83027.1"/>
    <property type="molecule type" value="Genomic_DNA"/>
</dbReference>
<dbReference type="SUPFAM" id="SSF53613">
    <property type="entry name" value="Ribokinase-like"/>
    <property type="match status" value="1"/>
</dbReference>
<feature type="domain" description="Carbohydrate kinase PfkB" evidence="3">
    <location>
        <begin position="3"/>
        <end position="293"/>
    </location>
</feature>
<dbReference type="eggNOG" id="COG0524">
    <property type="taxonomic scope" value="Bacteria"/>
</dbReference>
<evidence type="ECO:0000259" key="3">
    <source>
        <dbReference type="Pfam" id="PF00294"/>
    </source>
</evidence>
<dbReference type="HOGENOM" id="CLU_027634_11_2_12"/>
<organism evidence="4 5">
    <name type="scientific">Sediminispirochaeta smaragdinae (strain DSM 11293 / JCM 15392 / SEBR 4228)</name>
    <name type="common">Spirochaeta smaragdinae</name>
    <dbReference type="NCBI Taxonomy" id="573413"/>
    <lineage>
        <taxon>Bacteria</taxon>
        <taxon>Pseudomonadati</taxon>
        <taxon>Spirochaetota</taxon>
        <taxon>Spirochaetia</taxon>
        <taxon>Spirochaetales</taxon>
        <taxon>Spirochaetaceae</taxon>
        <taxon>Sediminispirochaeta</taxon>
    </lineage>
</organism>
<dbReference type="Gene3D" id="3.40.1190.20">
    <property type="match status" value="1"/>
</dbReference>
<keyword evidence="1" id="KW-0808">Transferase</keyword>
<dbReference type="RefSeq" id="WP_013256486.1">
    <property type="nucleotide sequence ID" value="NC_014364.1"/>
</dbReference>
<dbReference type="GO" id="GO:0005737">
    <property type="term" value="C:cytoplasm"/>
    <property type="evidence" value="ECO:0007669"/>
    <property type="project" value="TreeGrafter"/>
</dbReference>
<keyword evidence="2" id="KW-0418">Kinase</keyword>
<accession>E1R958</accession>
<reference evidence="4 5" key="1">
    <citation type="journal article" date="2010" name="Stand. Genomic Sci.">
        <title>Complete genome sequence of Spirochaeta smaragdinae type strain (SEBR 4228).</title>
        <authorList>
            <person name="Mavromatis K."/>
            <person name="Yasawong M."/>
            <person name="Chertkov O."/>
            <person name="Lapidus A."/>
            <person name="Lucas S."/>
            <person name="Nolan M."/>
            <person name="Del Rio T.G."/>
            <person name="Tice H."/>
            <person name="Cheng J.F."/>
            <person name="Pitluck S."/>
            <person name="Liolios K."/>
            <person name="Ivanova N."/>
            <person name="Tapia R."/>
            <person name="Han C."/>
            <person name="Bruce D."/>
            <person name="Goodwin L."/>
            <person name="Pati A."/>
            <person name="Chen A."/>
            <person name="Palaniappan K."/>
            <person name="Land M."/>
            <person name="Hauser L."/>
            <person name="Chang Y.J."/>
            <person name="Jeffries C.D."/>
            <person name="Detter J.C."/>
            <person name="Rohde M."/>
            <person name="Brambilla E."/>
            <person name="Spring S."/>
            <person name="Goker M."/>
            <person name="Sikorski J."/>
            <person name="Woyke T."/>
            <person name="Bristow J."/>
            <person name="Eisen J.A."/>
            <person name="Markowitz V."/>
            <person name="Hugenholtz P."/>
            <person name="Klenk H.P."/>
            <person name="Kyrpides N.C."/>
        </authorList>
    </citation>
    <scope>NUCLEOTIDE SEQUENCE [LARGE SCALE GENOMIC DNA]</scope>
    <source>
        <strain evidence="5">DSM 11293 / JCM 15392 / SEBR 4228</strain>
    </source>
</reference>
<gene>
    <name evidence="4" type="ordered locus">Spirs_3942</name>
</gene>
<dbReference type="GO" id="GO:0004730">
    <property type="term" value="F:pseudouridylate synthase activity"/>
    <property type="evidence" value="ECO:0007669"/>
    <property type="project" value="TreeGrafter"/>
</dbReference>
<dbReference type="KEGG" id="ssm:Spirs_3942"/>
<dbReference type="PROSITE" id="PS00583">
    <property type="entry name" value="PFKB_KINASES_1"/>
    <property type="match status" value="1"/>
</dbReference>
<evidence type="ECO:0000313" key="4">
    <source>
        <dbReference type="EMBL" id="ADK83027.1"/>
    </source>
</evidence>
<dbReference type="OrthoDB" id="9806249at2"/>
<evidence type="ECO:0000313" key="5">
    <source>
        <dbReference type="Proteomes" id="UP000002318"/>
    </source>
</evidence>
<proteinExistence type="predicted"/>
<protein>
    <submittedName>
        <fullName evidence="4">PfkB domain protein</fullName>
    </submittedName>
</protein>